<dbReference type="PANTHER" id="PTHR12192:SF2">
    <property type="entry name" value="GLUTATHIONE-SPECIFIC GAMMA-GLUTAMYLCYCLOTRANSFERASE 2"/>
    <property type="match status" value="1"/>
</dbReference>
<dbReference type="GO" id="GO:0061928">
    <property type="term" value="F:glutathione specific gamma-glutamylcyclotransferase activity"/>
    <property type="evidence" value="ECO:0007669"/>
    <property type="project" value="UniProtKB-EC"/>
</dbReference>
<dbReference type="CDD" id="cd06661">
    <property type="entry name" value="GGCT_like"/>
    <property type="match status" value="1"/>
</dbReference>
<dbReference type="SUPFAM" id="SSF110857">
    <property type="entry name" value="Gamma-glutamyl cyclotransferase-like"/>
    <property type="match status" value="1"/>
</dbReference>
<keyword evidence="3" id="KW-0808">Transferase</keyword>
<evidence type="ECO:0000313" key="3">
    <source>
        <dbReference type="EMBL" id="RZO74660.1"/>
    </source>
</evidence>
<sequence length="176" mass="20041">MRNDLWLFGYGSLIWKADFPFVERMKAYILGWSRRFYQGSTDHRGVPNKPGRVVTLTKALNSQCWGLAYKLPAGTVEQTLHSLDYRERGGYQRLEIDLFLDTNECVRGLTYFADEANANFLGAEETSNIANQIINSRGPSGDNIEYVLRLEKALEALSVQDTHVRDIANAVRYLKS</sequence>
<dbReference type="Gene3D" id="3.10.490.10">
    <property type="entry name" value="Gamma-glutamyl cyclotransferase-like"/>
    <property type="match status" value="1"/>
</dbReference>
<dbReference type="GO" id="GO:0005737">
    <property type="term" value="C:cytoplasm"/>
    <property type="evidence" value="ECO:0007669"/>
    <property type="project" value="TreeGrafter"/>
</dbReference>
<keyword evidence="2" id="KW-0456">Lyase</keyword>
<accession>A0A520RWN3</accession>
<dbReference type="Pfam" id="PF04752">
    <property type="entry name" value="ChaC"/>
    <property type="match status" value="1"/>
</dbReference>
<reference evidence="3 4" key="1">
    <citation type="submission" date="2019-02" db="EMBL/GenBank/DDBJ databases">
        <title>Prokaryotic population dynamics and viral predation in marine succession experiment using metagenomics: the confinement effect.</title>
        <authorList>
            <person name="Haro-Moreno J.M."/>
            <person name="Rodriguez-Valera F."/>
            <person name="Lopez-Perez M."/>
        </authorList>
    </citation>
    <scope>NUCLEOTIDE SEQUENCE [LARGE SCALE GENOMIC DNA]</scope>
    <source>
        <strain evidence="3">MED-G157</strain>
    </source>
</reference>
<dbReference type="Proteomes" id="UP000316199">
    <property type="component" value="Unassembled WGS sequence"/>
</dbReference>
<gene>
    <name evidence="3" type="ORF">EVA68_08645</name>
</gene>
<dbReference type="EMBL" id="SHAG01000068">
    <property type="protein sequence ID" value="RZO74660.1"/>
    <property type="molecule type" value="Genomic_DNA"/>
</dbReference>
<dbReference type="PANTHER" id="PTHR12192">
    <property type="entry name" value="CATION TRANSPORT PROTEIN CHAC-RELATED"/>
    <property type="match status" value="1"/>
</dbReference>
<name>A0A520RWN3_9GAMM</name>
<proteinExistence type="predicted"/>
<dbReference type="InterPro" id="IPR013024">
    <property type="entry name" value="GGCT-like"/>
</dbReference>
<dbReference type="AlphaFoldDB" id="A0A520RWN3"/>
<dbReference type="GO" id="GO:0006751">
    <property type="term" value="P:glutathione catabolic process"/>
    <property type="evidence" value="ECO:0007669"/>
    <property type="project" value="InterPro"/>
</dbReference>
<organism evidence="3 4">
    <name type="scientific">OM182 bacterium</name>
    <dbReference type="NCBI Taxonomy" id="2510334"/>
    <lineage>
        <taxon>Bacteria</taxon>
        <taxon>Pseudomonadati</taxon>
        <taxon>Pseudomonadota</taxon>
        <taxon>Gammaproteobacteria</taxon>
        <taxon>OMG group</taxon>
        <taxon>OM182 clade</taxon>
    </lineage>
</organism>
<dbReference type="InterPro" id="IPR006840">
    <property type="entry name" value="ChaC"/>
</dbReference>
<evidence type="ECO:0000313" key="4">
    <source>
        <dbReference type="Proteomes" id="UP000316199"/>
    </source>
</evidence>
<comment type="caution">
    <text evidence="3">The sequence shown here is derived from an EMBL/GenBank/DDBJ whole genome shotgun (WGS) entry which is preliminary data.</text>
</comment>
<dbReference type="InterPro" id="IPR036568">
    <property type="entry name" value="GGCT-like_sf"/>
</dbReference>
<dbReference type="GO" id="GO:0016740">
    <property type="term" value="F:transferase activity"/>
    <property type="evidence" value="ECO:0007669"/>
    <property type="project" value="UniProtKB-KW"/>
</dbReference>
<protein>
    <recommendedName>
        <fullName evidence="1">glutathione-specific gamma-glutamylcyclotransferase</fullName>
        <ecNumber evidence="1">4.3.2.7</ecNumber>
    </recommendedName>
</protein>
<evidence type="ECO:0000256" key="2">
    <source>
        <dbReference type="ARBA" id="ARBA00023239"/>
    </source>
</evidence>
<evidence type="ECO:0000256" key="1">
    <source>
        <dbReference type="ARBA" id="ARBA00012344"/>
    </source>
</evidence>
<dbReference type="EC" id="4.3.2.7" evidence="1"/>